<keyword evidence="2" id="KW-1185">Reference proteome</keyword>
<evidence type="ECO:0000313" key="1">
    <source>
        <dbReference type="EMBL" id="KAI9908767.1"/>
    </source>
</evidence>
<name>A0ACC0VQL6_9STRA</name>
<dbReference type="Proteomes" id="UP001163321">
    <property type="component" value="Chromosome 8"/>
</dbReference>
<proteinExistence type="predicted"/>
<sequence length="534" mass="60449">MLILPLDEDTLLFRLCLYYGLLVLLLEVFMPLLFQRRVRIEIPRLALPSPAVPLSTREFQHRLLELQQQLAALQRAIAGTPVQSSQKRQRKKMASRVAVARSSTSPSPVVPSSVKAIRPKLSQSEKIKRIINKVHRHENEEDRRTLWREKRMSRPSLAADSMHEPSQSPMAISSAMTTCTVQHGGFSFNEVFEKSETDGDMDEHFEPERAVGIRANITVQRRKESSLFFSGKRPLQLVSKDENVSYEIATRLETPIRELRRQRSDTMSHRSPPPSPVEALLSSESTKLVKHSPAHELTSTVRLMSQQCENKATQEDRMVLEQSSVTVTSQSEKGKAIEKSEEKKELKQSRPLTDFEAFCASFVAGGSAVAQQAVAKRKYRNAFEVDDTQANDASSNKVKSQRTVEQETRQLSGDSTTEILHGVDKRTHREALGSVDNIDHALSPHQILAKRKYDEAFKTTVEQDHTKDITPQIARRISFGGKVDSLGKTPSKAMPVHRSDKCKRKQPLGMIDDDDEDAELWRDDLSFRPHRFGL</sequence>
<reference evidence="1 2" key="1">
    <citation type="journal article" date="2022" name="bioRxiv">
        <title>The genome of the oomycete Peronosclerospora sorghi, a cosmopolitan pathogen of maize and sorghum, is inflated with dispersed pseudogenes.</title>
        <authorList>
            <person name="Fletcher K."/>
            <person name="Martin F."/>
            <person name="Isakeit T."/>
            <person name="Cavanaugh K."/>
            <person name="Magill C."/>
            <person name="Michelmore R."/>
        </authorList>
    </citation>
    <scope>NUCLEOTIDE SEQUENCE [LARGE SCALE GENOMIC DNA]</scope>
    <source>
        <strain evidence="1">P6</strain>
    </source>
</reference>
<dbReference type="EMBL" id="CM047587">
    <property type="protein sequence ID" value="KAI9908767.1"/>
    <property type="molecule type" value="Genomic_DNA"/>
</dbReference>
<gene>
    <name evidence="1" type="ORF">PsorP6_004002</name>
</gene>
<evidence type="ECO:0000313" key="2">
    <source>
        <dbReference type="Proteomes" id="UP001163321"/>
    </source>
</evidence>
<organism evidence="1 2">
    <name type="scientific">Peronosclerospora sorghi</name>
    <dbReference type="NCBI Taxonomy" id="230839"/>
    <lineage>
        <taxon>Eukaryota</taxon>
        <taxon>Sar</taxon>
        <taxon>Stramenopiles</taxon>
        <taxon>Oomycota</taxon>
        <taxon>Peronosporomycetes</taxon>
        <taxon>Peronosporales</taxon>
        <taxon>Peronosporaceae</taxon>
        <taxon>Peronosclerospora</taxon>
    </lineage>
</organism>
<accession>A0ACC0VQL6</accession>
<protein>
    <submittedName>
        <fullName evidence="1">Uncharacterized protein</fullName>
    </submittedName>
</protein>
<comment type="caution">
    <text evidence="1">The sequence shown here is derived from an EMBL/GenBank/DDBJ whole genome shotgun (WGS) entry which is preliminary data.</text>
</comment>